<evidence type="ECO:0000313" key="2">
    <source>
        <dbReference type="Proteomes" id="UP000051298"/>
    </source>
</evidence>
<organism evidence="1 2">
    <name type="scientific">Thalassobacter stenotrophicus</name>
    <dbReference type="NCBI Taxonomy" id="266809"/>
    <lineage>
        <taxon>Bacteria</taxon>
        <taxon>Pseudomonadati</taxon>
        <taxon>Pseudomonadota</taxon>
        <taxon>Alphaproteobacteria</taxon>
        <taxon>Rhodobacterales</taxon>
        <taxon>Roseobacteraceae</taxon>
        <taxon>Thalassobacter</taxon>
    </lineage>
</organism>
<name>A0A0N7LTF4_9RHOB</name>
<dbReference type="Proteomes" id="UP000051298">
    <property type="component" value="Unassembled WGS sequence"/>
</dbReference>
<sequence>MLLGSEFRHKQPRPRHSLNKYLWEVDASANHEVIMFKKAFVAALMTATAFAPAFADENEAEEIETISEITLSDVAGVQLQIVCNIEICKVHSLQPGSEVWDREEVKPSTEGVFSELVNKYTAIGYS</sequence>
<protein>
    <submittedName>
        <fullName evidence="1">Uncharacterized protein</fullName>
    </submittedName>
</protein>
<proteinExistence type="predicted"/>
<reference evidence="1 2" key="1">
    <citation type="submission" date="2015-09" db="EMBL/GenBank/DDBJ databases">
        <authorList>
            <consortium name="Swine Surveillance"/>
        </authorList>
    </citation>
    <scope>NUCLEOTIDE SEQUENCE [LARGE SCALE GENOMIC DNA]</scope>
    <source>
        <strain evidence="1 2">CECT 5294</strain>
    </source>
</reference>
<accession>A0A0N7LTF4</accession>
<dbReference type="AlphaFoldDB" id="A0A0N7LTF4"/>
<evidence type="ECO:0000313" key="1">
    <source>
        <dbReference type="EMBL" id="CUH60546.1"/>
    </source>
</evidence>
<gene>
    <name evidence="1" type="ORF">THS5294_01841</name>
</gene>
<dbReference type="EMBL" id="CYRX01000026">
    <property type="protein sequence ID" value="CUH60546.1"/>
    <property type="molecule type" value="Genomic_DNA"/>
</dbReference>